<dbReference type="OrthoDB" id="479131at2"/>
<evidence type="ECO:0000259" key="1">
    <source>
        <dbReference type="SMART" id="SM00331"/>
    </source>
</evidence>
<dbReference type="PANTHER" id="PTHR35801">
    <property type="entry name" value="PHOSPHOSERINE PHOSPHATASE RSBX"/>
    <property type="match status" value="1"/>
</dbReference>
<keyword evidence="2" id="KW-0808">Transferase</keyword>
<dbReference type="InterPro" id="IPR003594">
    <property type="entry name" value="HATPase_dom"/>
</dbReference>
<accession>A0A1I3JLT4</accession>
<dbReference type="SMART" id="SM00331">
    <property type="entry name" value="PP2C_SIG"/>
    <property type="match status" value="1"/>
</dbReference>
<sequence>MIRTDLVVSEDGHVGRARRLAAAVAQQQGLPMAQVHRVALAATELATNLTKHAGRGVFSVVPGPGQLDLLAVDKGPGVARMETSMRDGYSTTGTMGAGLGSIRRAADFFDAYSLPGRGTAVLARWRNGEPLSGVRVGAARLTAAGETACGDMWTAVPSGASVAVALSDGLGHGEAAAKASGAAIETVAAHASLGPARILDAMQQSLARTRGATVAVASVAPASGRLRFAGIGNIATRRYPEPGAPVQRLLSRPGIVGVAGTNRAADSTDSWSPRSWLVLQTDGVSDRWSADDWPGLLRHDPAIVAGWILGQHGRGRDDACVVAVTGGGG</sequence>
<dbReference type="Pfam" id="PF13581">
    <property type="entry name" value="HATPase_c_2"/>
    <property type="match status" value="1"/>
</dbReference>
<dbReference type="InterPro" id="IPR036457">
    <property type="entry name" value="PPM-type-like_dom_sf"/>
</dbReference>
<dbReference type="Gene3D" id="3.60.40.10">
    <property type="entry name" value="PPM-type phosphatase domain"/>
    <property type="match status" value="1"/>
</dbReference>
<dbReference type="EMBL" id="FORP01000001">
    <property type="protein sequence ID" value="SFI61239.1"/>
    <property type="molecule type" value="Genomic_DNA"/>
</dbReference>
<dbReference type="RefSeq" id="WP_091503592.1">
    <property type="nucleotide sequence ID" value="NZ_CBDQZW010000017.1"/>
</dbReference>
<dbReference type="AlphaFoldDB" id="A0A1I3JLT4"/>
<dbReference type="PANTHER" id="PTHR35801:SF1">
    <property type="entry name" value="PHOSPHOSERINE PHOSPHATASE RSBX"/>
    <property type="match status" value="1"/>
</dbReference>
<gene>
    <name evidence="2" type="ORF">SAMN05421835_101190</name>
</gene>
<dbReference type="GO" id="GO:0016301">
    <property type="term" value="F:kinase activity"/>
    <property type="evidence" value="ECO:0007669"/>
    <property type="project" value="UniProtKB-KW"/>
</dbReference>
<organism evidence="2 3">
    <name type="scientific">Amycolatopsis sacchari</name>
    <dbReference type="NCBI Taxonomy" id="115433"/>
    <lineage>
        <taxon>Bacteria</taxon>
        <taxon>Bacillati</taxon>
        <taxon>Actinomycetota</taxon>
        <taxon>Actinomycetes</taxon>
        <taxon>Pseudonocardiales</taxon>
        <taxon>Pseudonocardiaceae</taxon>
        <taxon>Amycolatopsis</taxon>
    </lineage>
</organism>
<evidence type="ECO:0000313" key="2">
    <source>
        <dbReference type="EMBL" id="SFI61239.1"/>
    </source>
</evidence>
<evidence type="ECO:0000313" key="3">
    <source>
        <dbReference type="Proteomes" id="UP000199025"/>
    </source>
</evidence>
<dbReference type="Pfam" id="PF07228">
    <property type="entry name" value="SpoIIE"/>
    <property type="match status" value="1"/>
</dbReference>
<dbReference type="InterPro" id="IPR001932">
    <property type="entry name" value="PPM-type_phosphatase-like_dom"/>
</dbReference>
<name>A0A1I3JLT4_9PSEU</name>
<keyword evidence="3" id="KW-1185">Reference proteome</keyword>
<dbReference type="InterPro" id="IPR039248">
    <property type="entry name" value="Ptase_RsbX"/>
</dbReference>
<dbReference type="SUPFAM" id="SSF55874">
    <property type="entry name" value="ATPase domain of HSP90 chaperone/DNA topoisomerase II/histidine kinase"/>
    <property type="match status" value="1"/>
</dbReference>
<dbReference type="Gene3D" id="3.30.565.10">
    <property type="entry name" value="Histidine kinase-like ATPase, C-terminal domain"/>
    <property type="match status" value="1"/>
</dbReference>
<feature type="domain" description="PPM-type phosphatase" evidence="1">
    <location>
        <begin position="134"/>
        <end position="326"/>
    </location>
</feature>
<dbReference type="STRING" id="115433.SAMN05421835_101190"/>
<dbReference type="InterPro" id="IPR036890">
    <property type="entry name" value="HATPase_C_sf"/>
</dbReference>
<dbReference type="Proteomes" id="UP000199025">
    <property type="component" value="Unassembled WGS sequence"/>
</dbReference>
<dbReference type="SUPFAM" id="SSF81606">
    <property type="entry name" value="PP2C-like"/>
    <property type="match status" value="1"/>
</dbReference>
<keyword evidence="2" id="KW-0418">Kinase</keyword>
<protein>
    <submittedName>
        <fullName evidence="2">Anti-sigma regulatory factor (Ser/Thr protein kinase)</fullName>
    </submittedName>
</protein>
<proteinExistence type="predicted"/>
<reference evidence="2 3" key="1">
    <citation type="submission" date="2016-10" db="EMBL/GenBank/DDBJ databases">
        <authorList>
            <person name="de Groot N.N."/>
        </authorList>
    </citation>
    <scope>NUCLEOTIDE SEQUENCE [LARGE SCALE GENOMIC DNA]</scope>
    <source>
        <strain evidence="2 3">DSM 44468</strain>
    </source>
</reference>